<keyword evidence="6" id="KW-1185">Reference proteome</keyword>
<reference evidence="5" key="1">
    <citation type="submission" date="2018-11" db="EMBL/GenBank/DDBJ databases">
        <authorList>
            <person name="Alioto T."/>
            <person name="Alioto T."/>
        </authorList>
    </citation>
    <scope>NUCLEOTIDE SEQUENCE</scope>
</reference>
<organism evidence="5 6">
    <name type="scientific">Mytilus galloprovincialis</name>
    <name type="common">Mediterranean mussel</name>
    <dbReference type="NCBI Taxonomy" id="29158"/>
    <lineage>
        <taxon>Eukaryota</taxon>
        <taxon>Metazoa</taxon>
        <taxon>Spiralia</taxon>
        <taxon>Lophotrochozoa</taxon>
        <taxon>Mollusca</taxon>
        <taxon>Bivalvia</taxon>
        <taxon>Autobranchia</taxon>
        <taxon>Pteriomorphia</taxon>
        <taxon>Mytilida</taxon>
        <taxon>Mytiloidea</taxon>
        <taxon>Mytilidae</taxon>
        <taxon>Mytilinae</taxon>
        <taxon>Mytilus</taxon>
    </lineage>
</organism>
<keyword evidence="2" id="KW-0186">Copper</keyword>
<dbReference type="EMBL" id="UYJE01002029">
    <property type="protein sequence ID" value="VDI07265.1"/>
    <property type="molecule type" value="Genomic_DNA"/>
</dbReference>
<accession>A0A8B6CNP6</accession>
<evidence type="ECO:0000256" key="3">
    <source>
        <dbReference type="SAM" id="Phobius"/>
    </source>
</evidence>
<evidence type="ECO:0000313" key="6">
    <source>
        <dbReference type="Proteomes" id="UP000596742"/>
    </source>
</evidence>
<gene>
    <name evidence="5" type="ORF">MGAL_10B002547</name>
</gene>
<dbReference type="InterPro" id="IPR002227">
    <property type="entry name" value="Tyrosinase_Cu-bd"/>
</dbReference>
<protein>
    <submittedName>
        <fullName evidence="5">Tyrosinase-related protein 1</fullName>
        <ecNumber evidence="5">1.14.18.-</ecNumber>
    </submittedName>
</protein>
<keyword evidence="3" id="KW-0812">Transmembrane</keyword>
<evidence type="ECO:0000256" key="1">
    <source>
        <dbReference type="ARBA" id="ARBA00022723"/>
    </source>
</evidence>
<dbReference type="GO" id="GO:0046872">
    <property type="term" value="F:metal ion binding"/>
    <property type="evidence" value="ECO:0007669"/>
    <property type="project" value="UniProtKB-KW"/>
</dbReference>
<dbReference type="Proteomes" id="UP000596742">
    <property type="component" value="Unassembled WGS sequence"/>
</dbReference>
<dbReference type="InterPro" id="IPR008922">
    <property type="entry name" value="Di-copper_centre_dom_sf"/>
</dbReference>
<keyword evidence="3" id="KW-0472">Membrane</keyword>
<dbReference type="PANTHER" id="PTHR11474:SF126">
    <property type="entry name" value="TYROSINASE-LIKE PROTEIN TYR-1-RELATED"/>
    <property type="match status" value="1"/>
</dbReference>
<keyword evidence="5" id="KW-0560">Oxidoreductase</keyword>
<evidence type="ECO:0000259" key="4">
    <source>
        <dbReference type="PROSITE" id="PS00498"/>
    </source>
</evidence>
<proteinExistence type="predicted"/>
<comment type="caution">
    <text evidence="5">The sequence shown here is derived from an EMBL/GenBank/DDBJ whole genome shotgun (WGS) entry which is preliminary data.</text>
</comment>
<dbReference type="GO" id="GO:0016491">
    <property type="term" value="F:oxidoreductase activity"/>
    <property type="evidence" value="ECO:0007669"/>
    <property type="project" value="UniProtKB-KW"/>
</dbReference>
<dbReference type="PANTHER" id="PTHR11474">
    <property type="entry name" value="TYROSINASE FAMILY MEMBER"/>
    <property type="match status" value="1"/>
</dbReference>
<dbReference type="EC" id="1.14.18.-" evidence="5"/>
<dbReference type="Pfam" id="PF00264">
    <property type="entry name" value="Tyrosinase"/>
    <property type="match status" value="1"/>
</dbReference>
<dbReference type="PRINTS" id="PR00092">
    <property type="entry name" value="TYROSINASE"/>
</dbReference>
<name>A0A8B6CNP6_MYTGA</name>
<keyword evidence="1" id="KW-0479">Metal-binding</keyword>
<feature type="domain" description="Tyrosinase copper-binding" evidence="4">
    <location>
        <begin position="315"/>
        <end position="326"/>
    </location>
</feature>
<sequence length="716" mass="81916">MAGNHLWEGKPRQENFILQTMRFYFLLMVFIPASALIVEDVFPPMLEECYAGQVDKTTTPYDVQTSCLESFLTHINRNTSSIGLGRDAYDWLDSLGKKLHIRLRRQARRGYYRLRVRKEIRALSEDERDNFFDAVNALKRDTSVSPNKYDSFVIMHMGGAGASAHGGPNFVSWHRYFCVLFENALREVNRKSRSVTLPYWDSRADYLMTNRVDSILFTDIFIGNPKGIVYSGPFAFWSTPTKPATLLRRDVDTVGWPIDPQTIKDVFKKRYHREILTPTAPDGDFANLESHHDMVHGYVGGNNGHMADVNLSPSDPVFWLHHCFVDYLWEQFRKRQTKLGINSETDYPVAPNTEPTHLPNRIMDNLIPTKTNIQGFSNSFTKQIYRYADAPTCENRCGGAYDGFLFCDKTKNACVSRSRYDFVRVNGFRKVKNWYPPIQKGKRVPITTTIKNMKPTKQPTKTEMKNALGADADILTETKSGKESFSAFSRKENTKLTQTSAAPKITKRFKMPFAKPRRRRSVKYTLNGDNLKIGLDINLRLMHELRNSSSVSRTSYKFDNLALSPIAIINKHKRNQTPGNEEIKNQRTFNITFQTDGFSYSGRHMDYISIDERTLTSESVGFIAFEKPLDGETKAYVRAYDSNGEMCRTSCLVSQSMYKECSGLIKITSEYPHNEVLFPFDGLIPASALIVEDVFPPMLEECYAGQVDKTTTPYDV</sequence>
<keyword evidence="3" id="KW-1133">Transmembrane helix</keyword>
<evidence type="ECO:0000313" key="5">
    <source>
        <dbReference type="EMBL" id="VDI07265.1"/>
    </source>
</evidence>
<dbReference type="SUPFAM" id="SSF48056">
    <property type="entry name" value="Di-copper centre-containing domain"/>
    <property type="match status" value="1"/>
</dbReference>
<dbReference type="AlphaFoldDB" id="A0A8B6CNP6"/>
<evidence type="ECO:0000256" key="2">
    <source>
        <dbReference type="ARBA" id="ARBA00023008"/>
    </source>
</evidence>
<dbReference type="InterPro" id="IPR050316">
    <property type="entry name" value="Tyrosinase/Hemocyanin"/>
</dbReference>
<feature type="transmembrane region" description="Helical" evidence="3">
    <location>
        <begin position="21"/>
        <end position="38"/>
    </location>
</feature>
<dbReference type="PROSITE" id="PS00498">
    <property type="entry name" value="TYROSINASE_2"/>
    <property type="match status" value="1"/>
</dbReference>
<dbReference type="OrthoDB" id="6132182at2759"/>
<dbReference type="Gene3D" id="1.10.1280.10">
    <property type="entry name" value="Di-copper center containing domain from catechol oxidase"/>
    <property type="match status" value="1"/>
</dbReference>